<evidence type="ECO:0000259" key="2">
    <source>
        <dbReference type="Pfam" id="PF13280"/>
    </source>
</evidence>
<evidence type="ECO:0000259" key="1">
    <source>
        <dbReference type="Pfam" id="PF08279"/>
    </source>
</evidence>
<reference evidence="3 4" key="1">
    <citation type="submission" date="2022-04" db="EMBL/GenBank/DDBJ databases">
        <title>Halobacillus sp. isolated from saltern.</title>
        <authorList>
            <person name="Won M."/>
            <person name="Lee C.-M."/>
            <person name="Woen H.-Y."/>
            <person name="Kwon S.-W."/>
        </authorList>
    </citation>
    <scope>NUCLEOTIDE SEQUENCE [LARGE SCALE GENOMIC DNA]</scope>
    <source>
        <strain evidence="3 4">SSBR10-3</strain>
    </source>
</reference>
<accession>A0ABY4EJR7</accession>
<dbReference type="PANTHER" id="PTHR34580:SF3">
    <property type="entry name" value="PROTEIN PAFB"/>
    <property type="match status" value="1"/>
</dbReference>
<dbReference type="EMBL" id="CP095073">
    <property type="protein sequence ID" value="UOQ43772.1"/>
    <property type="molecule type" value="Genomic_DNA"/>
</dbReference>
<dbReference type="PROSITE" id="PS52050">
    <property type="entry name" value="WYL"/>
    <property type="match status" value="1"/>
</dbReference>
<evidence type="ECO:0000313" key="3">
    <source>
        <dbReference type="EMBL" id="UOQ43772.1"/>
    </source>
</evidence>
<dbReference type="InterPro" id="IPR013196">
    <property type="entry name" value="HTH_11"/>
</dbReference>
<dbReference type="InterPro" id="IPR036388">
    <property type="entry name" value="WH-like_DNA-bd_sf"/>
</dbReference>
<protein>
    <submittedName>
        <fullName evidence="3">YafY family transcriptional regulator</fullName>
    </submittedName>
</protein>
<dbReference type="Gene3D" id="1.10.10.10">
    <property type="entry name" value="Winged helix-like DNA-binding domain superfamily/Winged helix DNA-binding domain"/>
    <property type="match status" value="1"/>
</dbReference>
<gene>
    <name evidence="3" type="ORF">MUN89_18100</name>
</gene>
<dbReference type="InterPro" id="IPR051534">
    <property type="entry name" value="CBASS_pafABC_assoc_protein"/>
</dbReference>
<dbReference type="RefSeq" id="WP_244709205.1">
    <property type="nucleotide sequence ID" value="NZ_CP095073.1"/>
</dbReference>
<feature type="domain" description="Helix-turn-helix type 11" evidence="1">
    <location>
        <begin position="8"/>
        <end position="60"/>
    </location>
</feature>
<feature type="domain" description="WYL" evidence="2">
    <location>
        <begin position="140"/>
        <end position="205"/>
    </location>
</feature>
<dbReference type="PANTHER" id="PTHR34580">
    <property type="match status" value="1"/>
</dbReference>
<dbReference type="InterPro" id="IPR036390">
    <property type="entry name" value="WH_DNA-bd_sf"/>
</dbReference>
<name>A0ABY4EJR7_9BACI</name>
<evidence type="ECO:0000313" key="4">
    <source>
        <dbReference type="Proteomes" id="UP000831787"/>
    </source>
</evidence>
<dbReference type="Pfam" id="PF13280">
    <property type="entry name" value="WYL"/>
    <property type="match status" value="1"/>
</dbReference>
<keyword evidence="4" id="KW-1185">Reference proteome</keyword>
<dbReference type="InterPro" id="IPR026881">
    <property type="entry name" value="WYL_dom"/>
</dbReference>
<dbReference type="SUPFAM" id="SSF46785">
    <property type="entry name" value="Winged helix' DNA-binding domain"/>
    <property type="match status" value="1"/>
</dbReference>
<dbReference type="Proteomes" id="UP000831787">
    <property type="component" value="Chromosome"/>
</dbReference>
<dbReference type="Pfam" id="PF08279">
    <property type="entry name" value="HTH_11"/>
    <property type="match status" value="1"/>
</dbReference>
<proteinExistence type="predicted"/>
<organism evidence="3 4">
    <name type="scientific">Halobacillus salinarum</name>
    <dbReference type="NCBI Taxonomy" id="2932257"/>
    <lineage>
        <taxon>Bacteria</taxon>
        <taxon>Bacillati</taxon>
        <taxon>Bacillota</taxon>
        <taxon>Bacilli</taxon>
        <taxon>Bacillales</taxon>
        <taxon>Bacillaceae</taxon>
        <taxon>Halobacillus</taxon>
    </lineage>
</organism>
<sequence length="324" mass="37227">MSKADNMLAILWLLKTKKRMTAKQLANELEIHIRSVYRYIDSLCASGVPIIADSGHNGGYSLLHDLTKAPLFFDIEEQKALVHASKFAEEAGYPYGDALNRAVSKLKRYTNPNQSEEIDRHEKGIDVISPKPDFSLNSFLQDLEISVADGKTLTIVYQKGYQASLKERRVDPYGLTYWNGKWYIIAYCHLRRNIRSFRVDRIQSLSTTDAIFKKPESFSSRQFFLQNLLPDWENQNQLLTICIQGAPHAINDLCDHWLFGHALVERSKDRVYFKLDESAISTYVPNFLLLYGTAVEVLEPTFLKEKLVDTVSKLLHHHQKSELD</sequence>